<dbReference type="Proteomes" id="UP001300261">
    <property type="component" value="Unassembled WGS sequence"/>
</dbReference>
<protein>
    <submittedName>
        <fullName evidence="1">Uncharacterized protein</fullName>
    </submittedName>
</protein>
<keyword evidence="2" id="KW-1185">Reference proteome</keyword>
<accession>A0ABT3QWN8</accession>
<proteinExistence type="predicted"/>
<evidence type="ECO:0000313" key="1">
    <source>
        <dbReference type="EMBL" id="MCX2721280.1"/>
    </source>
</evidence>
<dbReference type="EMBL" id="JAPEVI010000002">
    <property type="protein sequence ID" value="MCX2721280.1"/>
    <property type="molecule type" value="Genomic_DNA"/>
</dbReference>
<evidence type="ECO:0000313" key="2">
    <source>
        <dbReference type="Proteomes" id="UP001300261"/>
    </source>
</evidence>
<organism evidence="1 2">
    <name type="scientific">Roseibium salinum</name>
    <dbReference type="NCBI Taxonomy" id="1604349"/>
    <lineage>
        <taxon>Bacteria</taxon>
        <taxon>Pseudomonadati</taxon>
        <taxon>Pseudomonadota</taxon>
        <taxon>Alphaproteobacteria</taxon>
        <taxon>Hyphomicrobiales</taxon>
        <taxon>Stappiaceae</taxon>
        <taxon>Roseibium</taxon>
    </lineage>
</organism>
<comment type="caution">
    <text evidence="1">The sequence shown here is derived from an EMBL/GenBank/DDBJ whole genome shotgun (WGS) entry which is preliminary data.</text>
</comment>
<sequence>MDFDEACGTFVVLGNSYRTNAVVQTNVYSDSDHVRIGGNGPEAFVALNQNEATNTAELSQEALLDGVVDYRGLTGFHWNIDISYGNYYDVKTLYQENTLYSNDIVCQTTTGAYYRVMVDANGQSNTVQVEDFGNSYDLIVVLGNYHAGNFIHQTNILLDNDWMTMTAPGEGGAQTIYGGQNQLSNEAAISYYGLDGYAGVSSDFEAFIRSLETRDDIPPEEWWSYSGSGSTEMNVLFVTGDYYDINYIRQLNLVADADAAMQIAGNGTDQFVSTGGNTATNFATIIDVGAYGDQYVGGEAYEDWTLVQTNIISAEDDEVIYGDSSELASEVVAFAYAGEEEEGQVDAGVMPMSSGGDELGHLMA</sequence>
<name>A0ABT3QWN8_9HYPH</name>
<reference evidence="1 2" key="1">
    <citation type="journal article" date="2016" name="Int. J. Syst. Evol. Microbiol.">
        <title>Labrenzia salina sp. nov., isolated from the rhizosphere of the halophyte Arthrocnemum macrostachyum.</title>
        <authorList>
            <person name="Camacho M."/>
            <person name="Redondo-Gomez S."/>
            <person name="Rodriguez-Llorente I."/>
            <person name="Rohde M."/>
            <person name="Sproer C."/>
            <person name="Schumann P."/>
            <person name="Klenk H.P."/>
            <person name="Montero-Calasanz M.D.C."/>
        </authorList>
    </citation>
    <scope>NUCLEOTIDE SEQUENCE [LARGE SCALE GENOMIC DNA]</scope>
    <source>
        <strain evidence="1 2">DSM 29163</strain>
    </source>
</reference>
<dbReference type="RefSeq" id="WP_265960981.1">
    <property type="nucleotide sequence ID" value="NZ_JAPEVI010000002.1"/>
</dbReference>
<gene>
    <name evidence="1" type="ORF">ON753_02510</name>
</gene>